<keyword evidence="3" id="KW-1185">Reference proteome</keyword>
<dbReference type="Proteomes" id="UP000321721">
    <property type="component" value="Unassembled WGS sequence"/>
</dbReference>
<protein>
    <submittedName>
        <fullName evidence="2">TIGR03032 family protein</fullName>
    </submittedName>
</protein>
<evidence type="ECO:0000259" key="1">
    <source>
        <dbReference type="Pfam" id="PF16261"/>
    </source>
</evidence>
<feature type="domain" description="Conserved hypothetical protein CHP03032" evidence="1">
    <location>
        <begin position="14"/>
        <end position="328"/>
    </location>
</feature>
<accession>A0A5C6RRG0</accession>
<dbReference type="InterPro" id="IPR017481">
    <property type="entry name" value="CHP03032"/>
</dbReference>
<gene>
    <name evidence="2" type="ORF">FRY74_08815</name>
</gene>
<evidence type="ECO:0000313" key="2">
    <source>
        <dbReference type="EMBL" id="TXB64544.1"/>
    </source>
</evidence>
<comment type="caution">
    <text evidence="2">The sequence shown here is derived from an EMBL/GenBank/DDBJ whole genome shotgun (WGS) entry which is preliminary data.</text>
</comment>
<name>A0A5C6RRG0_9FLAO</name>
<dbReference type="AlphaFoldDB" id="A0A5C6RRG0"/>
<reference evidence="2 3" key="1">
    <citation type="submission" date="2019-08" db="EMBL/GenBank/DDBJ databases">
        <title>Genome of Vicingus serpentipes NCIMB 15042.</title>
        <authorList>
            <person name="Bowman J.P."/>
        </authorList>
    </citation>
    <scope>NUCLEOTIDE SEQUENCE [LARGE SCALE GENOMIC DNA]</scope>
    <source>
        <strain evidence="2 3">NCIMB 15042</strain>
    </source>
</reference>
<proteinExistence type="predicted"/>
<dbReference type="EMBL" id="VOOS01000004">
    <property type="protein sequence ID" value="TXB64544.1"/>
    <property type="molecule type" value="Genomic_DNA"/>
</dbReference>
<dbReference type="Pfam" id="PF16261">
    <property type="entry name" value="DUF4915"/>
    <property type="match status" value="1"/>
</dbReference>
<evidence type="ECO:0000313" key="3">
    <source>
        <dbReference type="Proteomes" id="UP000321721"/>
    </source>
</evidence>
<dbReference type="OrthoDB" id="238183at2"/>
<organism evidence="2 3">
    <name type="scientific">Vicingus serpentipes</name>
    <dbReference type="NCBI Taxonomy" id="1926625"/>
    <lineage>
        <taxon>Bacteria</taxon>
        <taxon>Pseudomonadati</taxon>
        <taxon>Bacteroidota</taxon>
        <taxon>Flavobacteriia</taxon>
        <taxon>Flavobacteriales</taxon>
        <taxon>Vicingaceae</taxon>
        <taxon>Vicingus</taxon>
    </lineage>
</organism>
<dbReference type="RefSeq" id="WP_147100628.1">
    <property type="nucleotide sequence ID" value="NZ_VOOS01000004.1"/>
</dbReference>
<sequence>MSNNGYEFKKSDGFENWLFKNECSLGFTTYEIGKIFLLGLKADKSLNVSERTFVRCMGMALKNNTLWLSSIFQIWRFENTLLPNQKFKGIDKLYIPQLSYTTGNIDTHDIIVDAEDRPIFVNTQFNCLATVSDTHSFKVIWKPPFISEIVPEDRCHLNGLAEENGEAAYITMVGPSNEKDGWREHRNNGGIVMDVRTNEVICSGLSLPHSPRVHNGQVWLLEAGTGYLGFINKEKKKFVKVAFFPGFLRGLHFIGDYAVVGMSKNREKRSFKDIELENNIKANNLKPTCGLEIFNIKTNQYEEYLHIDGMINELYDVITLPKTIMPTLIGVIKDDIHKMISVEQ</sequence>
<dbReference type="NCBIfam" id="TIGR03032">
    <property type="entry name" value="TIGR03032 family protein"/>
    <property type="match status" value="1"/>
</dbReference>
<dbReference type="SUPFAM" id="SSF63825">
    <property type="entry name" value="YWTD domain"/>
    <property type="match status" value="1"/>
</dbReference>